<dbReference type="Proteomes" id="UP000078486">
    <property type="component" value="Unassembled WGS sequence"/>
</dbReference>
<dbReference type="SUPFAM" id="SSF49899">
    <property type="entry name" value="Concanavalin A-like lectins/glucanases"/>
    <property type="match status" value="1"/>
</dbReference>
<comment type="caution">
    <text evidence="1">The sequence shown here is derived from an EMBL/GenBank/DDBJ whole genome shotgun (WGS) entry which is preliminary data.</text>
</comment>
<dbReference type="STRING" id="1184151.AW736_01875"/>
<dbReference type="EMBL" id="LRRQ01000016">
    <property type="protein sequence ID" value="OAM91702.1"/>
    <property type="molecule type" value="Genomic_DNA"/>
</dbReference>
<dbReference type="AlphaFoldDB" id="A0A178IPI9"/>
<dbReference type="Pfam" id="PF13385">
    <property type="entry name" value="Laminin_G_3"/>
    <property type="match status" value="1"/>
</dbReference>
<name>A0A178IPI9_9BACT</name>
<accession>A0A178IPI9</accession>
<protein>
    <recommendedName>
        <fullName evidence="3">LamG-like jellyroll fold domain-containing protein</fullName>
    </recommendedName>
</protein>
<evidence type="ECO:0000313" key="2">
    <source>
        <dbReference type="Proteomes" id="UP000078486"/>
    </source>
</evidence>
<proteinExistence type="predicted"/>
<evidence type="ECO:0008006" key="3">
    <source>
        <dbReference type="Google" id="ProtNLM"/>
    </source>
</evidence>
<gene>
    <name evidence="1" type="ORF">AW736_01875</name>
</gene>
<evidence type="ECO:0000313" key="1">
    <source>
        <dbReference type="EMBL" id="OAM91702.1"/>
    </source>
</evidence>
<dbReference type="Gene3D" id="2.60.120.200">
    <property type="match status" value="1"/>
</dbReference>
<reference evidence="1 2" key="1">
    <citation type="submission" date="2016-01" db="EMBL/GenBank/DDBJ databases">
        <title>High potential of lignocellulose degradation of a new Verrucomicrobia species.</title>
        <authorList>
            <person name="Wang Y."/>
            <person name="Shi Y."/>
            <person name="Qiu Z."/>
            <person name="Liu S."/>
            <person name="Yang H."/>
        </authorList>
    </citation>
    <scope>NUCLEOTIDE SEQUENCE [LARGE SCALE GENOMIC DNA]</scope>
    <source>
        <strain evidence="1 2">TSB47</strain>
    </source>
</reference>
<organism evidence="1 2">
    <name type="scientific">Termitidicoccus mucosus</name>
    <dbReference type="NCBI Taxonomy" id="1184151"/>
    <lineage>
        <taxon>Bacteria</taxon>
        <taxon>Pseudomonadati</taxon>
        <taxon>Verrucomicrobiota</taxon>
        <taxon>Opitutia</taxon>
        <taxon>Opitutales</taxon>
        <taxon>Opitutaceae</taxon>
        <taxon>Termitidicoccus</taxon>
    </lineage>
</organism>
<sequence length="273" mass="29884">MSRHKYYPYLLFLACGIGTMSGQVARYNFDTIYETSRGAWVPNMARAEADKAETDALDLLMFDTNDGHKNLVKAKGVGGKGFALDLSCNLPGVENAAKARRTLATKEKTREQNCLTLTGWIKSSAPIKPETVLFGGYQGSMNSNLSSGFWLTADDASNLHVSILGGDMAVRSEINDERISRQGEWIFYAVSWSGETGVFQWYLGGESTKAAPIAAQEIPESIGVKIAFRTLHIGASVANHAAYCGVLDDIRLYAETLTPEQIEEVRRSQLQGK</sequence>
<dbReference type="InterPro" id="IPR013320">
    <property type="entry name" value="ConA-like_dom_sf"/>
</dbReference>
<dbReference type="RefSeq" id="WP_068768585.1">
    <property type="nucleotide sequence ID" value="NZ_CP109796.1"/>
</dbReference>
<keyword evidence="2" id="KW-1185">Reference proteome</keyword>